<reference evidence="3" key="1">
    <citation type="journal article" date="2019" name="Int. J. Syst. Evol. Microbiol.">
        <title>The Global Catalogue of Microorganisms (GCM) 10K type strain sequencing project: providing services to taxonomists for standard genome sequencing and annotation.</title>
        <authorList>
            <consortium name="The Broad Institute Genomics Platform"/>
            <consortium name="The Broad Institute Genome Sequencing Center for Infectious Disease"/>
            <person name="Wu L."/>
            <person name="Ma J."/>
        </authorList>
    </citation>
    <scope>NUCLEOTIDE SEQUENCE [LARGE SCALE GENOMIC DNA]</scope>
    <source>
        <strain evidence="3">JCM 1490</strain>
    </source>
</reference>
<proteinExistence type="predicted"/>
<sequence length="194" mass="20612">MRSTITVRAGSSKTMAVLCWLGCAAVLVTVALNGGAAELAAYGAVPVAAAALVWAVFWEPHVTVDRDGVCLANVWRTIRVPWSLLESVDTRWGLRLHTSGKRYSSWAVPARSRYRPGDRNSRHPEPDLLEVPDGEERIVSADSEQIGRVIETRLLGGAASGAAEDQVSTTLNTRPIAVVLGTAAVAALTVTLLG</sequence>
<comment type="caution">
    <text evidence="2">The sequence shown here is derived from an EMBL/GenBank/DDBJ whole genome shotgun (WGS) entry which is preliminary data.</text>
</comment>
<gene>
    <name evidence="2" type="ORF">ACFQQL_07660</name>
</gene>
<dbReference type="RefSeq" id="WP_382392885.1">
    <property type="nucleotide sequence ID" value="NZ_JBHTCQ010000001.1"/>
</dbReference>
<evidence type="ECO:0000259" key="1">
    <source>
        <dbReference type="Pfam" id="PF10756"/>
    </source>
</evidence>
<dbReference type="EMBL" id="JBHTCQ010000001">
    <property type="protein sequence ID" value="MFC7404982.1"/>
    <property type="molecule type" value="Genomic_DNA"/>
</dbReference>
<keyword evidence="3" id="KW-1185">Reference proteome</keyword>
<dbReference type="Pfam" id="PF10756">
    <property type="entry name" value="bPH_6"/>
    <property type="match status" value="1"/>
</dbReference>
<name>A0ABW2Q8L3_9MICO</name>
<dbReference type="InterPro" id="IPR019692">
    <property type="entry name" value="CFP-6_PH"/>
</dbReference>
<feature type="domain" description="Low molecular weight protein antigen 6 PH" evidence="1">
    <location>
        <begin position="60"/>
        <end position="108"/>
    </location>
</feature>
<protein>
    <submittedName>
        <fullName evidence="2">PH domain-containing protein</fullName>
    </submittedName>
</protein>
<evidence type="ECO:0000313" key="2">
    <source>
        <dbReference type="EMBL" id="MFC7404982.1"/>
    </source>
</evidence>
<accession>A0ABW2Q8L3</accession>
<evidence type="ECO:0000313" key="3">
    <source>
        <dbReference type="Proteomes" id="UP001596455"/>
    </source>
</evidence>
<dbReference type="Proteomes" id="UP001596455">
    <property type="component" value="Unassembled WGS sequence"/>
</dbReference>
<organism evidence="2 3">
    <name type="scientific">Georgenia alba</name>
    <dbReference type="NCBI Taxonomy" id="2233858"/>
    <lineage>
        <taxon>Bacteria</taxon>
        <taxon>Bacillati</taxon>
        <taxon>Actinomycetota</taxon>
        <taxon>Actinomycetes</taxon>
        <taxon>Micrococcales</taxon>
        <taxon>Bogoriellaceae</taxon>
        <taxon>Georgenia</taxon>
    </lineage>
</organism>